<dbReference type="InterPro" id="IPR033856">
    <property type="entry name" value="Trp_halogen"/>
</dbReference>
<dbReference type="PANTHER" id="PTHR43747">
    <property type="entry name" value="FAD-BINDING PROTEIN"/>
    <property type="match status" value="1"/>
</dbReference>
<evidence type="ECO:0000256" key="2">
    <source>
        <dbReference type="PIRSR" id="PIRSR011396-2"/>
    </source>
</evidence>
<feature type="binding site" evidence="2">
    <location>
        <position position="345"/>
    </location>
    <ligand>
        <name>L-tryptophan</name>
        <dbReference type="ChEBI" id="CHEBI:57912"/>
    </ligand>
</feature>
<dbReference type="FunFam" id="3.50.50.60:FF:000280">
    <property type="entry name" value="Tryptophan halogenase"/>
    <property type="match status" value="1"/>
</dbReference>
<reference evidence="3 4" key="1">
    <citation type="submission" date="2018-05" db="EMBL/GenBank/DDBJ databases">
        <title>Draft genome sequence of Rhodanobacter denitrificans Yn1 isolated from gold copper mine.</title>
        <authorList>
            <person name="Yang N."/>
            <person name="Mazhar H.S."/>
            <person name="Rensing C."/>
        </authorList>
    </citation>
    <scope>NUCLEOTIDE SEQUENCE [LARGE SCALE GENOMIC DNA]</scope>
    <source>
        <strain evidence="3 4">Yn1</strain>
    </source>
</reference>
<keyword evidence="2" id="KW-0285">Flavoprotein</keyword>
<evidence type="ECO:0000256" key="1">
    <source>
        <dbReference type="PIRSR" id="PIRSR011396-1"/>
    </source>
</evidence>
<feature type="binding site" evidence="2">
    <location>
        <begin position="14"/>
        <end position="17"/>
    </location>
    <ligand>
        <name>FAD</name>
        <dbReference type="ChEBI" id="CHEBI:57692"/>
    </ligand>
</feature>
<dbReference type="InterPro" id="IPR050816">
    <property type="entry name" value="Flavin-dep_Halogenase_NPB"/>
</dbReference>
<name>A0A368KLL2_9GAMM</name>
<evidence type="ECO:0000313" key="3">
    <source>
        <dbReference type="EMBL" id="RCS31583.1"/>
    </source>
</evidence>
<dbReference type="GO" id="GO:0000166">
    <property type="term" value="F:nucleotide binding"/>
    <property type="evidence" value="ECO:0007669"/>
    <property type="project" value="UniProtKB-KW"/>
</dbReference>
<organism evidence="3 4">
    <name type="scientific">Rhodanobacter denitrificans</name>
    <dbReference type="NCBI Taxonomy" id="666685"/>
    <lineage>
        <taxon>Bacteria</taxon>
        <taxon>Pseudomonadati</taxon>
        <taxon>Pseudomonadota</taxon>
        <taxon>Gammaproteobacteria</taxon>
        <taxon>Lysobacterales</taxon>
        <taxon>Rhodanobacteraceae</taxon>
        <taxon>Rhodanobacter</taxon>
    </lineage>
</organism>
<dbReference type="RefSeq" id="WP_114340320.1">
    <property type="nucleotide sequence ID" value="NZ_QFWQ01000001.1"/>
</dbReference>
<proteinExistence type="predicted"/>
<dbReference type="GO" id="GO:0004497">
    <property type="term" value="F:monooxygenase activity"/>
    <property type="evidence" value="ECO:0007669"/>
    <property type="project" value="InterPro"/>
</dbReference>
<dbReference type="SUPFAM" id="SSF51905">
    <property type="entry name" value="FAD/NAD(P)-binding domain"/>
    <property type="match status" value="1"/>
</dbReference>
<dbReference type="Pfam" id="PF04820">
    <property type="entry name" value="Trp_halogenase"/>
    <property type="match status" value="1"/>
</dbReference>
<keyword evidence="2" id="KW-0274">FAD</keyword>
<feature type="active site" evidence="1">
    <location>
        <position position="79"/>
    </location>
</feature>
<sequence>MTDPRIRNIVIVGGGTAGWMAAAAFAKVLDAGCSIRLVESEEIGTVGVGEGTVPHLKLFNNLLGIDDVEFVRNTQGTFKLGVQFNDWGRLGDSYVHGFGTIGHDVGLLPFHQYWIKARQSGKADEIGAYSLNTVAAPRGRFMPSASDAPPGSPLANVAYAYHFDAGRYARFLRSYAEQRGVRRTEGKVAQTVLRAGDGFVEAIVLENGERIEGELFIDCSGFRGLLIEQALHTGYLDFSHWLPCDRALAVACEKVGPPTPYTRASARPAGWQWRIPLQHRTGNGYVYSSAHVSDDEAAATLLGHLDGAPMGEPRLLRFTTGVRRQAWNRNVVALGLAGGFLEPLESTSIYMIQSAIARLLNLFPRRDFSPVLTERYNAQSRFEYEHIRDFLILHYHATERDDTPFWNQCRTMSIPPQLADNIRLFRDSGRFFRDGEEMFATPSWVQVMLGQRIAPQGYHPLVDQMPDAELAGFMASVSHVVASCVEVMPAHQAFIDRCCTAPAMVA</sequence>
<comment type="caution">
    <text evidence="3">The sequence shown here is derived from an EMBL/GenBank/DDBJ whole genome shotgun (WGS) entry which is preliminary data.</text>
</comment>
<keyword evidence="2" id="KW-0547">Nucleotide-binding</keyword>
<feature type="binding site" evidence="2">
    <location>
        <position position="336"/>
    </location>
    <ligand>
        <name>FAD</name>
        <dbReference type="ChEBI" id="CHEBI:57692"/>
    </ligand>
</feature>
<feature type="binding site" evidence="2">
    <location>
        <position position="349"/>
    </location>
    <ligand>
        <name>FAD</name>
        <dbReference type="ChEBI" id="CHEBI:57692"/>
    </ligand>
</feature>
<dbReference type="Gene3D" id="3.50.50.60">
    <property type="entry name" value="FAD/NAD(P)-binding domain"/>
    <property type="match status" value="1"/>
</dbReference>
<dbReference type="EMBL" id="QFWQ01000001">
    <property type="protein sequence ID" value="RCS31583.1"/>
    <property type="molecule type" value="Genomic_DNA"/>
</dbReference>
<dbReference type="AlphaFoldDB" id="A0A368KLL2"/>
<evidence type="ECO:0000313" key="4">
    <source>
        <dbReference type="Proteomes" id="UP000252387"/>
    </source>
</evidence>
<feature type="binding site" evidence="2">
    <location>
        <position position="79"/>
    </location>
    <ligand>
        <name>7-chloro-L-tryptophan</name>
        <dbReference type="ChEBI" id="CHEBI:58713"/>
    </ligand>
</feature>
<keyword evidence="4" id="KW-1185">Reference proteome</keyword>
<gene>
    <name evidence="3" type="ORF">DEO45_00235</name>
</gene>
<feature type="binding site" evidence="2">
    <location>
        <position position="188"/>
    </location>
    <ligand>
        <name>FAD</name>
        <dbReference type="ChEBI" id="CHEBI:57692"/>
    </ligand>
</feature>
<dbReference type="PIRSF" id="PIRSF011396">
    <property type="entry name" value="Trp_halogenase"/>
    <property type="match status" value="1"/>
</dbReference>
<dbReference type="InterPro" id="IPR006905">
    <property type="entry name" value="Flavin_halogenase"/>
</dbReference>
<accession>A0A368KLL2</accession>
<dbReference type="Proteomes" id="UP000252387">
    <property type="component" value="Unassembled WGS sequence"/>
</dbReference>
<protein>
    <submittedName>
        <fullName evidence="3">Tryptophan 7-halogenase</fullName>
    </submittedName>
</protein>
<dbReference type="InterPro" id="IPR036188">
    <property type="entry name" value="FAD/NAD-bd_sf"/>
</dbReference>
<dbReference type="OrthoDB" id="462203at2"/>
<dbReference type="PANTHER" id="PTHR43747:SF4">
    <property type="entry name" value="FLAVIN-DEPENDENT TRYPTOPHAN HALOGENASE"/>
    <property type="match status" value="1"/>
</dbReference>